<accession>A0A1Y6L3Q0</accession>
<dbReference type="RefSeq" id="WP_087821872.1">
    <property type="nucleotide sequence ID" value="NZ_FYAH01000013.1"/>
</dbReference>
<keyword evidence="2" id="KW-1185">Reference proteome</keyword>
<name>A0A1Y6L3Q0_9GAMM</name>
<protein>
    <submittedName>
        <fullName evidence="1">Uncharacterized protein</fullName>
    </submittedName>
</protein>
<dbReference type="EMBL" id="FYAH01000013">
    <property type="protein sequence ID" value="SMY18206.1"/>
    <property type="molecule type" value="Genomic_DNA"/>
</dbReference>
<dbReference type="AlphaFoldDB" id="A0A1Y6L3Q0"/>
<gene>
    <name evidence="1" type="ORF">PAQU9191_03547</name>
</gene>
<reference evidence="2" key="1">
    <citation type="submission" date="2017-06" db="EMBL/GenBank/DDBJ databases">
        <authorList>
            <person name="Rodrigo-Torres L."/>
            <person name="Arahal R. D."/>
            <person name="Lucena T."/>
        </authorList>
    </citation>
    <scope>NUCLEOTIDE SEQUENCE [LARGE SCALE GENOMIC DNA]</scope>
    <source>
        <strain evidence="2">type strain: CECT 9192</strain>
    </source>
</reference>
<evidence type="ECO:0000313" key="2">
    <source>
        <dbReference type="Proteomes" id="UP000196485"/>
    </source>
</evidence>
<organism evidence="1 2">
    <name type="scientific">Photobacterium aquimaris</name>
    <dbReference type="NCBI Taxonomy" id="512643"/>
    <lineage>
        <taxon>Bacteria</taxon>
        <taxon>Pseudomonadati</taxon>
        <taxon>Pseudomonadota</taxon>
        <taxon>Gammaproteobacteria</taxon>
        <taxon>Vibrionales</taxon>
        <taxon>Vibrionaceae</taxon>
        <taxon>Photobacterium</taxon>
    </lineage>
</organism>
<proteinExistence type="predicted"/>
<evidence type="ECO:0000313" key="1">
    <source>
        <dbReference type="EMBL" id="SMY18206.1"/>
    </source>
</evidence>
<sequence length="339" mass="39033">MRNLLNMYEWLTLEGAVSYLSGMIGESVSITDLYRLALDGKLILSVRFLTSVPALAGKLVDEVDFFTQTSDENIDEGHCDSSDLWIPIDTFDSSEPVDDDTWFVYEDVAQNINGIWDLTMRGLESVDIEKRYLDEQGECGYNPKRDNEQGVWVQNDTDVRKLLSKLAPSPVYDDKAFIDECIKIFLDSRGIYFDECIDYDFDTLISLLTSSERDHLTAIIDLMSISLPTCKIYKNCLTIEDYSHQIVIKRQELERFIQLLGEKKQEVKPTVQKAYTKNNDKQTYNKAKTQAKYLRWQKHAIKLKKKHPNKTKSWIAAEIAKLPIAEGKSTDTIRKNIKI</sequence>
<dbReference type="Proteomes" id="UP000196485">
    <property type="component" value="Unassembled WGS sequence"/>
</dbReference>